<feature type="transmembrane region" description="Helical" evidence="9">
    <location>
        <begin position="317"/>
        <end position="350"/>
    </location>
</feature>
<comment type="subcellular location">
    <subcellularLocation>
        <location evidence="1">Cell membrane</location>
        <topology evidence="1">Multi-pass membrane protein</topology>
    </subcellularLocation>
</comment>
<comment type="similarity">
    <text evidence="2">Belongs to the autoinducer-2 exporter (AI-2E) (TC 2.A.86) family.</text>
</comment>
<dbReference type="KEGG" id="wvi:Weevi_1516"/>
<protein>
    <recommendedName>
        <fullName evidence="12">AI-2E family transporter</fullName>
    </recommendedName>
</protein>
<evidence type="ECO:0000313" key="11">
    <source>
        <dbReference type="Proteomes" id="UP000008641"/>
    </source>
</evidence>
<keyword evidence="5 9" id="KW-0812">Transmembrane</keyword>
<reference evidence="10 11" key="1">
    <citation type="journal article" date="2011" name="Stand. Genomic Sci.">
        <title>Complete genome sequence of Weeksella virosa type strain (9751).</title>
        <authorList>
            <person name="Lang E."/>
            <person name="Teshima H."/>
            <person name="Lucas S."/>
            <person name="Lapidus A."/>
            <person name="Hammon N."/>
            <person name="Deshpande S."/>
            <person name="Nolan M."/>
            <person name="Cheng J.F."/>
            <person name="Pitluck S."/>
            <person name="Liolios K."/>
            <person name="Pagani I."/>
            <person name="Mikhailova N."/>
            <person name="Ivanova N."/>
            <person name="Mavromatis K."/>
            <person name="Pati A."/>
            <person name="Tapia R."/>
            <person name="Han C."/>
            <person name="Goodwin L."/>
            <person name="Chen A."/>
            <person name="Palaniappan K."/>
            <person name="Land M."/>
            <person name="Hauser L."/>
            <person name="Chang Y.J."/>
            <person name="Jeffries C.D."/>
            <person name="Brambilla E.M."/>
            <person name="Kopitz M."/>
            <person name="Rohde M."/>
            <person name="Goker M."/>
            <person name="Tindall B.J."/>
            <person name="Detter J.C."/>
            <person name="Woyke T."/>
            <person name="Bristow J."/>
            <person name="Eisen J.A."/>
            <person name="Markowitz V."/>
            <person name="Hugenholtz P."/>
            <person name="Klenk H.P."/>
            <person name="Kyrpides N.C."/>
        </authorList>
    </citation>
    <scope>NUCLEOTIDE SEQUENCE [LARGE SCALE GENOMIC DNA]</scope>
    <source>
        <strain evidence="11">ATCC 43766 / DSM 16922 / JCM 21250 / NBRC 16016 / NCTC 11634 / CL345/78</strain>
    </source>
</reference>
<dbReference type="HOGENOM" id="CLU_031275_0_2_10"/>
<evidence type="ECO:0000256" key="7">
    <source>
        <dbReference type="ARBA" id="ARBA00023136"/>
    </source>
</evidence>
<feature type="transmembrane region" description="Helical" evidence="9">
    <location>
        <begin position="26"/>
        <end position="45"/>
    </location>
</feature>
<evidence type="ECO:0000256" key="4">
    <source>
        <dbReference type="ARBA" id="ARBA00022475"/>
    </source>
</evidence>
<dbReference type="GO" id="GO:0005886">
    <property type="term" value="C:plasma membrane"/>
    <property type="evidence" value="ECO:0007669"/>
    <property type="project" value="UniProtKB-SubCell"/>
</dbReference>
<evidence type="ECO:0000256" key="5">
    <source>
        <dbReference type="ARBA" id="ARBA00022692"/>
    </source>
</evidence>
<dbReference type="AlphaFoldDB" id="F0NYT5"/>
<dbReference type="eggNOG" id="COG0628">
    <property type="taxonomic scope" value="Bacteria"/>
</dbReference>
<dbReference type="InterPro" id="IPR002549">
    <property type="entry name" value="AI-2E-like"/>
</dbReference>
<dbReference type="PANTHER" id="PTHR21716">
    <property type="entry name" value="TRANSMEMBRANE PROTEIN"/>
    <property type="match status" value="1"/>
</dbReference>
<feature type="compositionally biased region" description="Basic and acidic residues" evidence="8">
    <location>
        <begin position="399"/>
        <end position="417"/>
    </location>
</feature>
<dbReference type="Pfam" id="PF01594">
    <property type="entry name" value="AI-2E_transport"/>
    <property type="match status" value="1"/>
</dbReference>
<dbReference type="GO" id="GO:0055085">
    <property type="term" value="P:transmembrane transport"/>
    <property type="evidence" value="ECO:0007669"/>
    <property type="project" value="TreeGrafter"/>
</dbReference>
<evidence type="ECO:0008006" key="12">
    <source>
        <dbReference type="Google" id="ProtNLM"/>
    </source>
</evidence>
<organism evidence="10 11">
    <name type="scientific">Weeksella virosa (strain ATCC 43766 / DSM 16922 / JCM 21250 / CCUG 30538 / CDC 9751 / IAM 14551 / NBRC 16016 / NCTC 11634 / CL345/78)</name>
    <dbReference type="NCBI Taxonomy" id="865938"/>
    <lineage>
        <taxon>Bacteria</taxon>
        <taxon>Pseudomonadati</taxon>
        <taxon>Bacteroidota</taxon>
        <taxon>Flavobacteriia</taxon>
        <taxon>Flavobacteriales</taxon>
        <taxon>Weeksellaceae</taxon>
        <taxon>Weeksella</taxon>
    </lineage>
</organism>
<feature type="transmembrane region" description="Helical" evidence="9">
    <location>
        <begin position="221"/>
        <end position="243"/>
    </location>
</feature>
<evidence type="ECO:0000256" key="9">
    <source>
        <dbReference type="SAM" id="Phobius"/>
    </source>
</evidence>
<feature type="transmembrane region" description="Helical" evidence="9">
    <location>
        <begin position="167"/>
        <end position="187"/>
    </location>
</feature>
<dbReference type="OrthoDB" id="9793390at2"/>
<dbReference type="PANTHER" id="PTHR21716:SF53">
    <property type="entry name" value="PERMEASE PERM-RELATED"/>
    <property type="match status" value="1"/>
</dbReference>
<name>F0NYT5_WEEVC</name>
<feature type="transmembrane region" description="Helical" evidence="9">
    <location>
        <begin position="286"/>
        <end position="305"/>
    </location>
</feature>
<keyword evidence="3" id="KW-0813">Transport</keyword>
<proteinExistence type="inferred from homology"/>
<feature type="transmembrane region" description="Helical" evidence="9">
    <location>
        <begin position="249"/>
        <end position="279"/>
    </location>
</feature>
<feature type="region of interest" description="Disordered" evidence="8">
    <location>
        <begin position="387"/>
        <end position="417"/>
    </location>
</feature>
<evidence type="ECO:0000256" key="8">
    <source>
        <dbReference type="SAM" id="MobiDB-lite"/>
    </source>
</evidence>
<gene>
    <name evidence="10" type="ordered locus">Weevi_1516</name>
</gene>
<sequence>MENKQFQLKESARASLRRHRNRKLPFVVKLACVLVSLVTLFYISIVGKSIIVPLIIGFLLSMVLLPIANFLERKLRFPRIVSSLLSPIMFVLVVLGVMFLLGTQIVQFQNELPELQKQLIDLFHKTQQFIAEQFNVTEQEQLNYLKKNTESTIKHGGAVVGDVVSTMTTVIGSSVFVFLYTFFFLLYRSHLTKFIVWCFPPSEQKKVRNVVSSIQSIIKQYIVGLGIQITFITVALFTAFSIIGIKYAFFFAALCGLLNLIPYIGIFSATVLATLVTLATNEPINALWVVISVIVVNSIDGNILTPKVIGSKVSLNSFVVLFGIIVAESIWGMAGMFLAIPILAIARIVFDAVEDLKPYGFLLGEENAPTPMFEKYYNLYFTKTKPKDEDLPQNLQTEEQNHQEFDERKSDETDKDS</sequence>
<keyword evidence="11" id="KW-1185">Reference proteome</keyword>
<accession>F0NYT5</accession>
<evidence type="ECO:0000256" key="2">
    <source>
        <dbReference type="ARBA" id="ARBA00009773"/>
    </source>
</evidence>
<keyword evidence="6 9" id="KW-1133">Transmembrane helix</keyword>
<keyword evidence="7 9" id="KW-0472">Membrane</keyword>
<feature type="transmembrane region" description="Helical" evidence="9">
    <location>
        <begin position="51"/>
        <end position="71"/>
    </location>
</feature>
<dbReference type="Proteomes" id="UP000008641">
    <property type="component" value="Chromosome"/>
</dbReference>
<evidence type="ECO:0000256" key="6">
    <source>
        <dbReference type="ARBA" id="ARBA00022989"/>
    </source>
</evidence>
<evidence type="ECO:0000256" key="3">
    <source>
        <dbReference type="ARBA" id="ARBA00022448"/>
    </source>
</evidence>
<keyword evidence="4" id="KW-1003">Cell membrane</keyword>
<dbReference type="RefSeq" id="WP_013598605.1">
    <property type="nucleotide sequence ID" value="NC_015144.1"/>
</dbReference>
<dbReference type="EMBL" id="CP002455">
    <property type="protein sequence ID" value="ADX68216.1"/>
    <property type="molecule type" value="Genomic_DNA"/>
</dbReference>
<evidence type="ECO:0000313" key="10">
    <source>
        <dbReference type="EMBL" id="ADX68216.1"/>
    </source>
</evidence>
<feature type="transmembrane region" description="Helical" evidence="9">
    <location>
        <begin position="83"/>
        <end position="106"/>
    </location>
</feature>
<reference evidence="11" key="2">
    <citation type="journal article" date="2011" name="Stand. Genomic Sci.">
        <title>Complete genome sequence of Weeksella virosa type strain (9751T).</title>
        <authorList>
            <person name="Lang E."/>
            <person name="Teshima H."/>
            <person name="Lucas S."/>
            <person name="Lapidus A."/>
            <person name="Hammon N."/>
            <person name="Deshpande S."/>
            <person name="Nolan M."/>
            <person name="Cheng J."/>
            <person name="Pitluck S."/>
            <person name="Liolios K."/>
            <person name="Pagani I."/>
            <person name="Mikhailova N."/>
            <person name="Ivanova N."/>
            <person name="Mavromatis K."/>
            <person name="Pati A."/>
            <person name="Tapia R."/>
            <person name="Han C."/>
            <person name="Goodwin L."/>
            <person name="Chen A."/>
            <person name="Palaniappan K."/>
            <person name="Land M."/>
            <person name="Hauser L."/>
            <person name="Chang Y."/>
            <person name="Jeffries C."/>
            <person name="Brambilla E."/>
            <person name="Kopitz M."/>
            <person name="Rohde M."/>
            <person name="Goker M."/>
            <person name="Tindall B."/>
            <person name="Detter J."/>
            <person name="Woyke T."/>
            <person name="Bristow J."/>
            <person name="Eisen J."/>
            <person name="Markowitz V."/>
            <person name="Hugenholtz P."/>
            <person name="Klenk H."/>
            <person name="Kyrpides N."/>
        </authorList>
    </citation>
    <scope>NUCLEOTIDE SEQUENCE [LARGE SCALE GENOMIC DNA]</scope>
    <source>
        <strain evidence="11">ATCC 43766 / DSM 16922 / JCM 21250 / NBRC 16016 / NCTC 11634 / CL345/78</strain>
    </source>
</reference>
<evidence type="ECO:0000256" key="1">
    <source>
        <dbReference type="ARBA" id="ARBA00004651"/>
    </source>
</evidence>